<dbReference type="STRING" id="1561998.A0A1I7TJH1"/>
<dbReference type="Gene3D" id="3.30.590.10">
    <property type="entry name" value="Glutamine synthetase/guanido kinase, catalytic domain"/>
    <property type="match status" value="2"/>
</dbReference>
<organism evidence="12 13">
    <name type="scientific">Caenorhabditis tropicalis</name>
    <dbReference type="NCBI Taxonomy" id="1561998"/>
    <lineage>
        <taxon>Eukaryota</taxon>
        <taxon>Metazoa</taxon>
        <taxon>Ecdysozoa</taxon>
        <taxon>Nematoda</taxon>
        <taxon>Chromadorea</taxon>
        <taxon>Rhabditida</taxon>
        <taxon>Rhabditina</taxon>
        <taxon>Rhabditomorpha</taxon>
        <taxon>Rhabditoidea</taxon>
        <taxon>Rhabditidae</taxon>
        <taxon>Peloderinae</taxon>
        <taxon>Caenorhabditis</taxon>
    </lineage>
</organism>
<dbReference type="Pfam" id="PF00120">
    <property type="entry name" value="Gln-synt_C"/>
    <property type="match status" value="1"/>
</dbReference>
<evidence type="ECO:0000256" key="7">
    <source>
        <dbReference type="ARBA" id="ARBA00022840"/>
    </source>
</evidence>
<dbReference type="WBParaSite" id="Csp11.Scaffold626.g6531.t1">
    <property type="protein sequence ID" value="Csp11.Scaffold626.g6531.t1"/>
    <property type="gene ID" value="Csp11.Scaffold626.g6531"/>
</dbReference>
<comment type="similarity">
    <text evidence="2 8 9">Belongs to the glutamine synthetase family.</text>
</comment>
<dbReference type="GO" id="GO:0006542">
    <property type="term" value="P:glutamine biosynthetic process"/>
    <property type="evidence" value="ECO:0007669"/>
    <property type="project" value="InterPro"/>
</dbReference>
<keyword evidence="4" id="KW-0963">Cytoplasm</keyword>
<evidence type="ECO:0000313" key="13">
    <source>
        <dbReference type="WBParaSite" id="Csp11.Scaffold626.g6531.t1"/>
    </source>
</evidence>
<feature type="domain" description="GS beta-grasp" evidence="10">
    <location>
        <begin position="29"/>
        <end position="111"/>
    </location>
</feature>
<evidence type="ECO:0000256" key="4">
    <source>
        <dbReference type="ARBA" id="ARBA00022490"/>
    </source>
</evidence>
<dbReference type="InterPro" id="IPR008146">
    <property type="entry name" value="Gln_synth_cat_dom"/>
</dbReference>
<dbReference type="InterPro" id="IPR050292">
    <property type="entry name" value="Glutamine_Synthetase"/>
</dbReference>
<dbReference type="GO" id="GO:0005737">
    <property type="term" value="C:cytoplasm"/>
    <property type="evidence" value="ECO:0007669"/>
    <property type="project" value="UniProtKB-SubCell"/>
</dbReference>
<dbReference type="FunFam" id="3.30.590.10:FF:000011">
    <property type="entry name" value="Glutamine synthetase"/>
    <property type="match status" value="1"/>
</dbReference>
<dbReference type="PANTHER" id="PTHR20852:SF42">
    <property type="entry name" value="GLUTAMINE SYNTHETASE"/>
    <property type="match status" value="1"/>
</dbReference>
<dbReference type="EC" id="6.3.1.2" evidence="3"/>
<evidence type="ECO:0000259" key="11">
    <source>
        <dbReference type="PROSITE" id="PS51987"/>
    </source>
</evidence>
<evidence type="ECO:0000256" key="6">
    <source>
        <dbReference type="ARBA" id="ARBA00022741"/>
    </source>
</evidence>
<evidence type="ECO:0000256" key="9">
    <source>
        <dbReference type="RuleBase" id="RU000384"/>
    </source>
</evidence>
<dbReference type="Gene3D" id="3.10.20.70">
    <property type="entry name" value="Glutamine synthetase, N-terminal domain"/>
    <property type="match status" value="1"/>
</dbReference>
<keyword evidence="6" id="KW-0547">Nucleotide-binding</keyword>
<dbReference type="InterPro" id="IPR014746">
    <property type="entry name" value="Gln_synth/guanido_kin_cat_dom"/>
</dbReference>
<dbReference type="Proteomes" id="UP000095282">
    <property type="component" value="Unplaced"/>
</dbReference>
<dbReference type="PROSITE" id="PS51987">
    <property type="entry name" value="GS_CATALYTIC"/>
    <property type="match status" value="1"/>
</dbReference>
<dbReference type="GO" id="GO:0005524">
    <property type="term" value="F:ATP binding"/>
    <property type="evidence" value="ECO:0007669"/>
    <property type="project" value="UniProtKB-KW"/>
</dbReference>
<dbReference type="GO" id="GO:0004356">
    <property type="term" value="F:glutamine synthetase activity"/>
    <property type="evidence" value="ECO:0007669"/>
    <property type="project" value="UniProtKB-EC"/>
</dbReference>
<reference evidence="13" key="1">
    <citation type="submission" date="2016-11" db="UniProtKB">
        <authorList>
            <consortium name="WormBaseParasite"/>
        </authorList>
    </citation>
    <scope>IDENTIFICATION</scope>
</reference>
<evidence type="ECO:0000313" key="12">
    <source>
        <dbReference type="Proteomes" id="UP000095282"/>
    </source>
</evidence>
<dbReference type="eggNOG" id="KOG0683">
    <property type="taxonomic scope" value="Eukaryota"/>
</dbReference>
<evidence type="ECO:0000256" key="2">
    <source>
        <dbReference type="ARBA" id="ARBA00009897"/>
    </source>
</evidence>
<proteinExistence type="inferred from homology"/>
<feature type="domain" description="GS catalytic" evidence="11">
    <location>
        <begin position="115"/>
        <end position="385"/>
    </location>
</feature>
<dbReference type="PROSITE" id="PS51986">
    <property type="entry name" value="GS_BETA_GRASP"/>
    <property type="match status" value="1"/>
</dbReference>
<sequence>MSYGRSHKRARTDNISELNAKYMALDQYNNYQVMYIWIDATQENLRGKTKTFDFEPKLPSDLPIWNFDGTSTGQSLGEGSDVYIRPVALFRDPFRPGPNKIALCETLTHDEKPHPTNTRQQCLDIMEKAKEQEPWFGMEQEFTLLGADKHPYNWPANGFPAPQGPYYCGVGSDRVFGRHILEAHYRACMYAGIKISGSNVESMPSQFEYQVGPCEGIEMGDQLWVSRYILHRICEEYGVVCSLDPKPVLGEWSGAGCHLNFSTNVMRTPSEDGAGWRAIEEAVVKLSKVHMHHIAYYDPHGGRDNERRLIGANQTETVDAFSSGVADREASVRIPRQVFADKCGYFEDRRPASNCDPYMVTSAMVKTCCLEGEDAKLTLRYVPKF</sequence>
<dbReference type="SMART" id="SM01230">
    <property type="entry name" value="Gln-synt_C"/>
    <property type="match status" value="1"/>
</dbReference>
<keyword evidence="12" id="KW-1185">Reference proteome</keyword>
<accession>A0A1I7TJH1</accession>
<dbReference type="SUPFAM" id="SSF55931">
    <property type="entry name" value="Glutamine synthetase/guanido kinase"/>
    <property type="match status" value="1"/>
</dbReference>
<evidence type="ECO:0000256" key="8">
    <source>
        <dbReference type="PROSITE-ProRule" id="PRU01330"/>
    </source>
</evidence>
<dbReference type="AlphaFoldDB" id="A0A1I7TJH1"/>
<dbReference type="PANTHER" id="PTHR20852">
    <property type="entry name" value="GLUTAMINE SYNTHETASE"/>
    <property type="match status" value="1"/>
</dbReference>
<evidence type="ECO:0000256" key="5">
    <source>
        <dbReference type="ARBA" id="ARBA00022598"/>
    </source>
</evidence>
<protein>
    <recommendedName>
        <fullName evidence="3">glutamine synthetase</fullName>
        <ecNumber evidence="3">6.3.1.2</ecNumber>
    </recommendedName>
</protein>
<evidence type="ECO:0000256" key="1">
    <source>
        <dbReference type="ARBA" id="ARBA00004496"/>
    </source>
</evidence>
<dbReference type="InterPro" id="IPR008147">
    <property type="entry name" value="Gln_synt_N"/>
</dbReference>
<name>A0A1I7TJH1_9PELO</name>
<keyword evidence="7" id="KW-0067">ATP-binding</keyword>
<evidence type="ECO:0000259" key="10">
    <source>
        <dbReference type="PROSITE" id="PS51986"/>
    </source>
</evidence>
<evidence type="ECO:0000256" key="3">
    <source>
        <dbReference type="ARBA" id="ARBA00012937"/>
    </source>
</evidence>
<keyword evidence="5" id="KW-0436">Ligase</keyword>
<dbReference type="SUPFAM" id="SSF54368">
    <property type="entry name" value="Glutamine synthetase, N-terminal domain"/>
    <property type="match status" value="1"/>
</dbReference>
<comment type="subcellular location">
    <subcellularLocation>
        <location evidence="1">Cytoplasm</location>
    </subcellularLocation>
</comment>
<dbReference type="InterPro" id="IPR036651">
    <property type="entry name" value="Gln_synt_N_sf"/>
</dbReference>